<dbReference type="eggNOG" id="COG0659">
    <property type="taxonomic scope" value="Bacteria"/>
</dbReference>
<keyword evidence="7" id="KW-1185">Reference proteome</keyword>
<dbReference type="GO" id="GO:0055085">
    <property type="term" value="P:transmembrane transport"/>
    <property type="evidence" value="ECO:0007669"/>
    <property type="project" value="InterPro"/>
</dbReference>
<sequence>MQWFPAAQWLRGYNRSLFTADFIAAIIVTIMLIPQSLAYAMLAGVPPEVGLYASVLPLVAYALFGTSRTLSVGPVAVVSLMTASAVSDAVAVTGADYHQAAILLALLSAAMLIGMGLLRFGFLANFLSHPVVSGFISASGIIIALSQLKHVLGISAHGETLIELGESLLAHVAQTNGYTLGVGVFALLFLAWCRTYLGVSLVRMGCSKDLASTLTKTAPVISIAATIALAYGFDLADRGVAIVGAVPSGLPSLGLPAFDWRLIEQLWPSALLISIIGYVESISVGRTLGAKRRQRVHSDQELIGLGSANLASALSSGFPVTGGFSRSVVNFDAGAQTPAASIMTALGIALAAMFLTPVLFYLPKATLAATIIVAVMSLVDLGLLKRAWSYSKSDGLALAGTIVITLLAGVEAGVVTGVALSIFLHLYHTSKPHVAIVGEVPGTQHFRNVNRHKVITAPTICSIRIDESLYFPNAAYLEDVVYAQVAKNPELKHVVLMCSAVNVIDLSALEALEMINERLTELGIGLHLSEVKGPVMDALERSHLLHALNGHVYLSQHEAFTQLQSGAGASRLGD</sequence>
<keyword evidence="2 5" id="KW-0812">Transmembrane</keyword>
<feature type="transmembrane region" description="Helical" evidence="5">
    <location>
        <begin position="270"/>
        <end position="290"/>
    </location>
</feature>
<dbReference type="Gene3D" id="3.30.750.24">
    <property type="entry name" value="STAS domain"/>
    <property type="match status" value="1"/>
</dbReference>
<dbReference type="PANTHER" id="PTHR11814">
    <property type="entry name" value="SULFATE TRANSPORTER"/>
    <property type="match status" value="1"/>
</dbReference>
<proteinExistence type="predicted"/>
<dbReference type="InterPro" id="IPR036513">
    <property type="entry name" value="STAS_dom_sf"/>
</dbReference>
<dbReference type="OrthoDB" id="9769739at2"/>
<dbReference type="AlphaFoldDB" id="F3L117"/>
<dbReference type="PROSITE" id="PS50801">
    <property type="entry name" value="STAS"/>
    <property type="match status" value="1"/>
</dbReference>
<feature type="transmembrane region" description="Helical" evidence="5">
    <location>
        <begin position="367"/>
        <end position="384"/>
    </location>
</feature>
<accession>F3L117</accession>
<dbReference type="STRING" id="2518989.IMCC3088_1109"/>
<dbReference type="NCBIfam" id="TIGR00815">
    <property type="entry name" value="sulP"/>
    <property type="match status" value="1"/>
</dbReference>
<evidence type="ECO:0000313" key="6">
    <source>
        <dbReference type="EMBL" id="EGG29962.1"/>
    </source>
</evidence>
<feature type="transmembrane region" description="Helical" evidence="5">
    <location>
        <begin position="177"/>
        <end position="197"/>
    </location>
</feature>
<dbReference type="SUPFAM" id="SSF52091">
    <property type="entry name" value="SpoIIaa-like"/>
    <property type="match status" value="1"/>
</dbReference>
<feature type="transmembrane region" description="Helical" evidence="5">
    <location>
        <begin position="126"/>
        <end position="145"/>
    </location>
</feature>
<organism evidence="6 7">
    <name type="scientific">Aequoribacter fuscus</name>
    <dbReference type="NCBI Taxonomy" id="2518989"/>
    <lineage>
        <taxon>Bacteria</taxon>
        <taxon>Pseudomonadati</taxon>
        <taxon>Pseudomonadota</taxon>
        <taxon>Gammaproteobacteria</taxon>
        <taxon>Cellvibrionales</taxon>
        <taxon>Halieaceae</taxon>
        <taxon>Aequoribacter</taxon>
    </lineage>
</organism>
<feature type="transmembrane region" description="Helical" evidence="5">
    <location>
        <begin position="72"/>
        <end position="93"/>
    </location>
</feature>
<dbReference type="InterPro" id="IPR011547">
    <property type="entry name" value="SLC26A/SulP_dom"/>
</dbReference>
<protein>
    <submittedName>
        <fullName evidence="6">Sulfate permease family protein</fullName>
    </submittedName>
</protein>
<dbReference type="CDD" id="cd07042">
    <property type="entry name" value="STAS_SulP_like_sulfate_transporter"/>
    <property type="match status" value="1"/>
</dbReference>
<dbReference type="InterPro" id="IPR002645">
    <property type="entry name" value="STAS_dom"/>
</dbReference>
<dbReference type="InterPro" id="IPR001902">
    <property type="entry name" value="SLC26A/SulP_fam"/>
</dbReference>
<keyword evidence="3 5" id="KW-1133">Transmembrane helix</keyword>
<evidence type="ECO:0000256" key="1">
    <source>
        <dbReference type="ARBA" id="ARBA00004141"/>
    </source>
</evidence>
<comment type="caution">
    <text evidence="6">The sequence shown here is derived from an EMBL/GenBank/DDBJ whole genome shotgun (WGS) entry which is preliminary data.</text>
</comment>
<dbReference type="EMBL" id="AEIG01000026">
    <property type="protein sequence ID" value="EGG29962.1"/>
    <property type="molecule type" value="Genomic_DNA"/>
</dbReference>
<feature type="transmembrane region" description="Helical" evidence="5">
    <location>
        <begin position="100"/>
        <end position="120"/>
    </location>
</feature>
<gene>
    <name evidence="6" type="ORF">IMCC3088_1109</name>
</gene>
<feature type="transmembrane region" description="Helical" evidence="5">
    <location>
        <begin position="22"/>
        <end position="42"/>
    </location>
</feature>
<evidence type="ECO:0000313" key="7">
    <source>
        <dbReference type="Proteomes" id="UP000005615"/>
    </source>
</evidence>
<keyword evidence="4 5" id="KW-0472">Membrane</keyword>
<evidence type="ECO:0000256" key="2">
    <source>
        <dbReference type="ARBA" id="ARBA00022692"/>
    </source>
</evidence>
<dbReference type="RefSeq" id="WP_009575399.1">
    <property type="nucleotide sequence ID" value="NZ_AEIG01000026.1"/>
</dbReference>
<evidence type="ECO:0000256" key="3">
    <source>
        <dbReference type="ARBA" id="ARBA00022989"/>
    </source>
</evidence>
<reference evidence="6 7" key="1">
    <citation type="journal article" date="2011" name="J. Bacteriol.">
        <title>Genome sequence of strain IMCC3088, a proteorhodopsin-containing marine bacterium belonging to the OM60/NOR5 clade.</title>
        <authorList>
            <person name="Jang Y."/>
            <person name="Oh H.M."/>
            <person name="Kang I."/>
            <person name="Lee K."/>
            <person name="Yang S.J."/>
            <person name="Cho J.C."/>
        </authorList>
    </citation>
    <scope>NUCLEOTIDE SEQUENCE [LARGE SCALE GENOMIC DNA]</scope>
    <source>
        <strain evidence="6 7">IMCC3088</strain>
    </source>
</reference>
<feature type="transmembrane region" description="Helical" evidence="5">
    <location>
        <begin position="396"/>
        <end position="424"/>
    </location>
</feature>
<feature type="transmembrane region" description="Helical" evidence="5">
    <location>
        <begin position="217"/>
        <end position="233"/>
    </location>
</feature>
<evidence type="ECO:0000256" key="4">
    <source>
        <dbReference type="ARBA" id="ARBA00023136"/>
    </source>
</evidence>
<dbReference type="Pfam" id="PF01740">
    <property type="entry name" value="STAS"/>
    <property type="match status" value="1"/>
</dbReference>
<feature type="transmembrane region" description="Helical" evidence="5">
    <location>
        <begin position="340"/>
        <end position="360"/>
    </location>
</feature>
<comment type="subcellular location">
    <subcellularLocation>
        <location evidence="1">Membrane</location>
        <topology evidence="1">Multi-pass membrane protein</topology>
    </subcellularLocation>
</comment>
<feature type="transmembrane region" description="Helical" evidence="5">
    <location>
        <begin position="49"/>
        <end position="66"/>
    </location>
</feature>
<dbReference type="Pfam" id="PF00916">
    <property type="entry name" value="Sulfate_transp"/>
    <property type="match status" value="1"/>
</dbReference>
<name>F3L117_9GAMM</name>
<dbReference type="Proteomes" id="UP000005615">
    <property type="component" value="Unassembled WGS sequence"/>
</dbReference>
<dbReference type="GO" id="GO:0016020">
    <property type="term" value="C:membrane"/>
    <property type="evidence" value="ECO:0007669"/>
    <property type="project" value="UniProtKB-SubCell"/>
</dbReference>
<evidence type="ECO:0000256" key="5">
    <source>
        <dbReference type="SAM" id="Phobius"/>
    </source>
</evidence>